<dbReference type="GeneID" id="54473961"/>
<reference evidence="2" key="1">
    <citation type="journal article" date="2020" name="Stud. Mycol.">
        <title>101 Dothideomycetes genomes: a test case for predicting lifestyles and emergence of pathogens.</title>
        <authorList>
            <person name="Haridas S."/>
            <person name="Albert R."/>
            <person name="Binder M."/>
            <person name="Bloem J."/>
            <person name="Labutti K."/>
            <person name="Salamov A."/>
            <person name="Andreopoulos B."/>
            <person name="Baker S."/>
            <person name="Barry K."/>
            <person name="Bills G."/>
            <person name="Bluhm B."/>
            <person name="Cannon C."/>
            <person name="Castanera R."/>
            <person name="Culley D."/>
            <person name="Daum C."/>
            <person name="Ezra D."/>
            <person name="Gonzalez J."/>
            <person name="Henrissat B."/>
            <person name="Kuo A."/>
            <person name="Liang C."/>
            <person name="Lipzen A."/>
            <person name="Lutzoni F."/>
            <person name="Magnuson J."/>
            <person name="Mondo S."/>
            <person name="Nolan M."/>
            <person name="Ohm R."/>
            <person name="Pangilinan J."/>
            <person name="Park H.-J."/>
            <person name="Ramirez L."/>
            <person name="Alfaro M."/>
            <person name="Sun H."/>
            <person name="Tritt A."/>
            <person name="Yoshinaga Y."/>
            <person name="Zwiers L.-H."/>
            <person name="Turgeon B."/>
            <person name="Goodwin S."/>
            <person name="Spatafora J."/>
            <person name="Crous P."/>
            <person name="Grigoriev I."/>
        </authorList>
    </citation>
    <scope>NUCLEOTIDE SEQUENCE</scope>
    <source>
        <strain evidence="2">CBS 113389</strain>
    </source>
</reference>
<dbReference type="InterPro" id="IPR022024">
    <property type="entry name" value="DUF3602"/>
</dbReference>
<dbReference type="EMBL" id="MU001633">
    <property type="protein sequence ID" value="KAF2485280.1"/>
    <property type="molecule type" value="Genomic_DNA"/>
</dbReference>
<proteinExistence type="predicted"/>
<gene>
    <name evidence="2" type="ORF">BDY17DRAFT_293235</name>
</gene>
<feature type="region of interest" description="Disordered" evidence="1">
    <location>
        <begin position="65"/>
        <end position="84"/>
    </location>
</feature>
<accession>A0A6A6PYS2</accession>
<dbReference type="Pfam" id="PF12223">
    <property type="entry name" value="DUF3602"/>
    <property type="match status" value="1"/>
</dbReference>
<dbReference type="PANTHER" id="PTHR34693">
    <property type="entry name" value="PROTEIN PAR32"/>
    <property type="match status" value="1"/>
</dbReference>
<evidence type="ECO:0000256" key="1">
    <source>
        <dbReference type="SAM" id="MobiDB-lite"/>
    </source>
</evidence>
<dbReference type="RefSeq" id="XP_033591849.1">
    <property type="nucleotide sequence ID" value="XM_033732959.1"/>
</dbReference>
<dbReference type="AlphaFoldDB" id="A0A6A6PYS2"/>
<protein>
    <submittedName>
        <fullName evidence="2">Uncharacterized protein</fullName>
    </submittedName>
</protein>
<evidence type="ECO:0000313" key="2">
    <source>
        <dbReference type="EMBL" id="KAF2485280.1"/>
    </source>
</evidence>
<dbReference type="PANTHER" id="PTHR34693:SF2">
    <property type="entry name" value="DUF3602 DOMAIN-CONTAINING PROTEIN"/>
    <property type="match status" value="1"/>
</dbReference>
<name>A0A6A6PYS2_9PEZI</name>
<evidence type="ECO:0000313" key="3">
    <source>
        <dbReference type="Proteomes" id="UP000799767"/>
    </source>
</evidence>
<feature type="region of interest" description="Disordered" evidence="1">
    <location>
        <begin position="1"/>
        <end position="28"/>
    </location>
</feature>
<dbReference type="InterPro" id="IPR053203">
    <property type="entry name" value="Cisplatin_resist-associated"/>
</dbReference>
<dbReference type="OrthoDB" id="5424462at2759"/>
<feature type="compositionally biased region" description="Low complexity" evidence="1">
    <location>
        <begin position="124"/>
        <end position="142"/>
    </location>
</feature>
<keyword evidence="3" id="KW-1185">Reference proteome</keyword>
<sequence>MAPRNVAVTEPHPSVPKTSNAYIHSGRGGAGNYKRYQTSELSLGPSATGPASRINLSLANLKRPSFVANGRGGTGNMMHKTPGTDTEERMFQFDEEMARRSDAQAPVYHIGRGGAANFVDERSSSASQRSRQDSSSSSASMRSHSEEVRGALSKLTRRWS</sequence>
<organism evidence="2 3">
    <name type="scientific">Neohortaea acidophila</name>
    <dbReference type="NCBI Taxonomy" id="245834"/>
    <lineage>
        <taxon>Eukaryota</taxon>
        <taxon>Fungi</taxon>
        <taxon>Dikarya</taxon>
        <taxon>Ascomycota</taxon>
        <taxon>Pezizomycotina</taxon>
        <taxon>Dothideomycetes</taxon>
        <taxon>Dothideomycetidae</taxon>
        <taxon>Mycosphaerellales</taxon>
        <taxon>Teratosphaeriaceae</taxon>
        <taxon>Neohortaea</taxon>
    </lineage>
</organism>
<dbReference type="Proteomes" id="UP000799767">
    <property type="component" value="Unassembled WGS sequence"/>
</dbReference>
<feature type="region of interest" description="Disordered" evidence="1">
    <location>
        <begin position="99"/>
        <end position="160"/>
    </location>
</feature>